<evidence type="ECO:0000256" key="4">
    <source>
        <dbReference type="ARBA" id="ARBA00022692"/>
    </source>
</evidence>
<dbReference type="EMBL" id="FUWV01000005">
    <property type="protein sequence ID" value="SJZ58906.1"/>
    <property type="molecule type" value="Genomic_DNA"/>
</dbReference>
<dbReference type="RefSeq" id="WP_087678558.1">
    <property type="nucleotide sequence ID" value="NZ_FUWV01000005.1"/>
</dbReference>
<evidence type="ECO:0000313" key="10">
    <source>
        <dbReference type="Proteomes" id="UP000196365"/>
    </source>
</evidence>
<dbReference type="GO" id="GO:0055085">
    <property type="term" value="P:transmembrane transport"/>
    <property type="evidence" value="ECO:0007669"/>
    <property type="project" value="InterPro"/>
</dbReference>
<feature type="domain" description="ABC transmembrane type-1" evidence="8">
    <location>
        <begin position="101"/>
        <end position="315"/>
    </location>
</feature>
<name>A0A1T4LW94_9FIRM</name>
<evidence type="ECO:0000256" key="1">
    <source>
        <dbReference type="ARBA" id="ARBA00004651"/>
    </source>
</evidence>
<dbReference type="OrthoDB" id="9789439at2"/>
<dbReference type="Pfam" id="PF00528">
    <property type="entry name" value="BPD_transp_1"/>
    <property type="match status" value="1"/>
</dbReference>
<dbReference type="CDD" id="cd06261">
    <property type="entry name" value="TM_PBP2"/>
    <property type="match status" value="1"/>
</dbReference>
<dbReference type="InterPro" id="IPR000515">
    <property type="entry name" value="MetI-like"/>
</dbReference>
<evidence type="ECO:0000313" key="9">
    <source>
        <dbReference type="EMBL" id="SJZ58906.1"/>
    </source>
</evidence>
<organism evidence="9 10">
    <name type="scientific">Garciella nitratireducens DSM 15102</name>
    <dbReference type="NCBI Taxonomy" id="1121911"/>
    <lineage>
        <taxon>Bacteria</taxon>
        <taxon>Bacillati</taxon>
        <taxon>Bacillota</taxon>
        <taxon>Clostridia</taxon>
        <taxon>Eubacteriales</taxon>
        <taxon>Eubacteriaceae</taxon>
        <taxon>Garciella</taxon>
    </lineage>
</organism>
<dbReference type="PROSITE" id="PS50928">
    <property type="entry name" value="ABC_TM1"/>
    <property type="match status" value="1"/>
</dbReference>
<feature type="transmembrane region" description="Helical" evidence="7">
    <location>
        <begin position="247"/>
        <end position="272"/>
    </location>
</feature>
<proteinExistence type="inferred from homology"/>
<evidence type="ECO:0000256" key="3">
    <source>
        <dbReference type="ARBA" id="ARBA00022475"/>
    </source>
</evidence>
<keyword evidence="6 7" id="KW-0472">Membrane</keyword>
<keyword evidence="3" id="KW-1003">Cell membrane</keyword>
<dbReference type="Pfam" id="PF19300">
    <property type="entry name" value="BPD_transp_1_N"/>
    <property type="match status" value="1"/>
</dbReference>
<dbReference type="AlphaFoldDB" id="A0A1T4LW94"/>
<reference evidence="9 10" key="1">
    <citation type="submission" date="2017-02" db="EMBL/GenBank/DDBJ databases">
        <authorList>
            <person name="Peterson S.W."/>
        </authorList>
    </citation>
    <scope>NUCLEOTIDE SEQUENCE [LARGE SCALE GENOMIC DNA]</scope>
    <source>
        <strain evidence="9 10">DSM 15102</strain>
    </source>
</reference>
<dbReference type="Gene3D" id="1.10.3720.10">
    <property type="entry name" value="MetI-like"/>
    <property type="match status" value="1"/>
</dbReference>
<evidence type="ECO:0000256" key="2">
    <source>
        <dbReference type="ARBA" id="ARBA00022448"/>
    </source>
</evidence>
<dbReference type="GO" id="GO:0005886">
    <property type="term" value="C:plasma membrane"/>
    <property type="evidence" value="ECO:0007669"/>
    <property type="project" value="UniProtKB-SubCell"/>
</dbReference>
<protein>
    <submittedName>
        <fullName evidence="9">Peptide/nickel transport system permease protein</fullName>
    </submittedName>
</protein>
<dbReference type="InterPro" id="IPR035906">
    <property type="entry name" value="MetI-like_sf"/>
</dbReference>
<feature type="transmembrane region" description="Helical" evidence="7">
    <location>
        <begin position="12"/>
        <end position="31"/>
    </location>
</feature>
<keyword evidence="5 7" id="KW-1133">Transmembrane helix</keyword>
<sequence>MNKKIFRIVIRNFIRIITLLVAIGIVAFFLIQRSPIDPVQAYIGAGTAVSPEQRENIETYWGLNQPPIEQFFSWGSALLKGDFGISLIYRRPVIDIITEKFVNSIFLMGFSWILSGIIGYGLGLLMGTYREKFPDKILKSICIILISTPTFWIALILLLIFSIYLQWFPIGLSVPIGIMTEEVTFIQRLYHVILPALALSLTSFSTVALHTRDKVISVLQSDYVLFAKARGENTRQIIKNHVIRNTLIPAITLQFASFSELFGGSMLVEQVFSYPGLGRTIVEAGLRSDIPLLLGVTLFSALFVFIGNGIANILYALVDPKIREMNYE</sequence>
<dbReference type="InterPro" id="IPR045621">
    <property type="entry name" value="BPD_transp_1_N"/>
</dbReference>
<feature type="transmembrane region" description="Helical" evidence="7">
    <location>
        <begin position="105"/>
        <end position="129"/>
    </location>
</feature>
<gene>
    <name evidence="9" type="ORF">SAMN02745973_01107</name>
</gene>
<keyword evidence="2 7" id="KW-0813">Transport</keyword>
<feature type="transmembrane region" description="Helical" evidence="7">
    <location>
        <begin position="188"/>
        <end position="209"/>
    </location>
</feature>
<evidence type="ECO:0000256" key="6">
    <source>
        <dbReference type="ARBA" id="ARBA00023136"/>
    </source>
</evidence>
<dbReference type="Proteomes" id="UP000196365">
    <property type="component" value="Unassembled WGS sequence"/>
</dbReference>
<comment type="subcellular location">
    <subcellularLocation>
        <location evidence="1 7">Cell membrane</location>
        <topology evidence="1 7">Multi-pass membrane protein</topology>
    </subcellularLocation>
</comment>
<evidence type="ECO:0000256" key="5">
    <source>
        <dbReference type="ARBA" id="ARBA00022989"/>
    </source>
</evidence>
<accession>A0A1T4LW94</accession>
<feature type="transmembrane region" description="Helical" evidence="7">
    <location>
        <begin position="141"/>
        <end position="168"/>
    </location>
</feature>
<feature type="transmembrane region" description="Helical" evidence="7">
    <location>
        <begin position="292"/>
        <end position="318"/>
    </location>
</feature>
<dbReference type="PANTHER" id="PTHR43163:SF6">
    <property type="entry name" value="DIPEPTIDE TRANSPORT SYSTEM PERMEASE PROTEIN DPPB-RELATED"/>
    <property type="match status" value="1"/>
</dbReference>
<keyword evidence="10" id="KW-1185">Reference proteome</keyword>
<keyword evidence="4 7" id="KW-0812">Transmembrane</keyword>
<dbReference type="PANTHER" id="PTHR43163">
    <property type="entry name" value="DIPEPTIDE TRANSPORT SYSTEM PERMEASE PROTEIN DPPB-RELATED"/>
    <property type="match status" value="1"/>
</dbReference>
<dbReference type="SUPFAM" id="SSF161098">
    <property type="entry name" value="MetI-like"/>
    <property type="match status" value="1"/>
</dbReference>
<evidence type="ECO:0000256" key="7">
    <source>
        <dbReference type="RuleBase" id="RU363032"/>
    </source>
</evidence>
<comment type="similarity">
    <text evidence="7">Belongs to the binding-protein-dependent transport system permease family.</text>
</comment>
<evidence type="ECO:0000259" key="8">
    <source>
        <dbReference type="PROSITE" id="PS50928"/>
    </source>
</evidence>